<dbReference type="SUPFAM" id="SSF56300">
    <property type="entry name" value="Metallo-dependent phosphatases"/>
    <property type="match status" value="1"/>
</dbReference>
<evidence type="ECO:0000313" key="4">
    <source>
        <dbReference type="Proteomes" id="UP000305792"/>
    </source>
</evidence>
<dbReference type="PANTHER" id="PTHR43606:SF2">
    <property type="entry name" value="ALKALINE PHOSPHATASE FAMILY PROTEIN (AFU_ORTHOLOGUE AFUA_5G03860)"/>
    <property type="match status" value="1"/>
</dbReference>
<feature type="domain" description="PhoD-like phosphatase metallophosphatase" evidence="1">
    <location>
        <begin position="136"/>
        <end position="346"/>
    </location>
</feature>
<dbReference type="InterPro" id="IPR018946">
    <property type="entry name" value="PhoD-like_MPP"/>
</dbReference>
<dbReference type="Gene3D" id="3.60.21.70">
    <property type="entry name" value="PhoD-like phosphatase"/>
    <property type="match status" value="1"/>
</dbReference>
<dbReference type="EMBL" id="STGX01000016">
    <property type="protein sequence ID" value="THV26013.1"/>
    <property type="molecule type" value="Genomic_DNA"/>
</dbReference>
<dbReference type="InterPro" id="IPR038607">
    <property type="entry name" value="PhoD-like_sf"/>
</dbReference>
<dbReference type="InterPro" id="IPR052900">
    <property type="entry name" value="Phospholipid_Metab_Enz"/>
</dbReference>
<evidence type="ECO:0000259" key="2">
    <source>
        <dbReference type="Pfam" id="PF16466"/>
    </source>
</evidence>
<dbReference type="Pfam" id="PF09423">
    <property type="entry name" value="PhoD"/>
    <property type="match status" value="1"/>
</dbReference>
<dbReference type="Gene3D" id="2.60.40.380">
    <property type="entry name" value="Purple acid phosphatase-like, N-terminal"/>
    <property type="match status" value="1"/>
</dbReference>
<dbReference type="RefSeq" id="WP_136531461.1">
    <property type="nucleotide sequence ID" value="NZ_STGX01000016.1"/>
</dbReference>
<feature type="domain" description="DUF5047" evidence="2">
    <location>
        <begin position="467"/>
        <end position="593"/>
    </location>
</feature>
<sequence length="797" mass="84730">MAVVGSNMIVGDPTPTGAKFTAKVATGPVRIAVSTSPAMLSPVYTASASVDADAFATVAISGLDPETRYYWQVEDNGVLDTAATGQFPTAPPEGTLSTFTFGISSCGGSGPDYPGVGAVLAASRISNAPIYGTVADRAVAENWAFWSSLGDEFYYDLGSGSHGIVGGTSLANYKRGHDDVLLQPNRAKLMRSVPFLVQKDDHDGGSNDHDGTLVGLRNFNTAIRSRRPNPAYGDAASDGGTYYAHEYGGILFISSDTRTFRTPNGATDDASKTMLGSDQKAWMRSVLESSTAYAFCWLMPSQWIGAQADSWASYQTEQGELLGMLAETGWIDRMWMVQGDRHSLAIDTGTHSGFPVLMASGLDSAPLAMQASLFDTGPDYPGRELYGTVTVTDLGDAIGIRLAGYEGLTLWGEYSFEIALPPAPPVPPATLQALTSGSHTALFEARLVTPGQTGDDPEGETIDLLGGDVQYDATADIYANASVSLAGEWPRRATDPLAPYGARELFLRRGIATGDGDVWVSLGYFRLNSTGEDDVTASGQVPIALTCPDRMAAIIDDRFMAPRQLAAGRTVGAVIRDLVTETMPSAVVDFDDEFEFATLARSVIGQESRLELLRDICKAGAKVMHFGGDGRLKVRSLPGVEAPLWDIAAGEHGVLIKASRKLTRERVYNVIVVRSSGADMNAPVQAIVADMDPTSPTYVNGPFGRVPRFYTSPLLTTAAQCHDAGVALLSQSLGMPYNASLTAICNPAIRPWDTARVTYPTGDREVHIMQSVTVPLDAATALTGATREQTRTLIGAY</sequence>
<accession>A0A4S8P6W0</accession>
<protein>
    <submittedName>
        <fullName evidence="3">DUF5047 domain-containing protein</fullName>
    </submittedName>
</protein>
<dbReference type="PANTHER" id="PTHR43606">
    <property type="entry name" value="PHOSPHATASE, PUTATIVE (AFU_ORTHOLOGUE AFUA_6G08710)-RELATED"/>
    <property type="match status" value="1"/>
</dbReference>
<organism evidence="3 4">
    <name type="scientific">Glycomyces paridis</name>
    <dbReference type="NCBI Taxonomy" id="2126555"/>
    <lineage>
        <taxon>Bacteria</taxon>
        <taxon>Bacillati</taxon>
        <taxon>Actinomycetota</taxon>
        <taxon>Actinomycetes</taxon>
        <taxon>Glycomycetales</taxon>
        <taxon>Glycomycetaceae</taxon>
        <taxon>Glycomyces</taxon>
    </lineage>
</organism>
<dbReference type="AlphaFoldDB" id="A0A4S8P6W0"/>
<dbReference type="Pfam" id="PF16466">
    <property type="entry name" value="DUF5047"/>
    <property type="match status" value="1"/>
</dbReference>
<dbReference type="InterPro" id="IPR032490">
    <property type="entry name" value="DUF5047"/>
</dbReference>
<keyword evidence="4" id="KW-1185">Reference proteome</keyword>
<evidence type="ECO:0000313" key="3">
    <source>
        <dbReference type="EMBL" id="THV26013.1"/>
    </source>
</evidence>
<comment type="caution">
    <text evidence="3">The sequence shown here is derived from an EMBL/GenBank/DDBJ whole genome shotgun (WGS) entry which is preliminary data.</text>
</comment>
<dbReference type="InterPro" id="IPR029052">
    <property type="entry name" value="Metallo-depent_PP-like"/>
</dbReference>
<proteinExistence type="predicted"/>
<dbReference type="OrthoDB" id="4320040at2"/>
<reference evidence="3 4" key="1">
    <citation type="journal article" date="2018" name="Int. J. Syst. Evol. Microbiol.">
        <title>Glycomyces paridis sp. nov., isolated from the medicinal plant Paris polyphylla.</title>
        <authorList>
            <person name="Fang X.M."/>
            <person name="Bai J.L."/>
            <person name="Su J."/>
            <person name="Zhao L.L."/>
            <person name="Liu H.Y."/>
            <person name="Ma B.P."/>
            <person name="Zhang Y.Q."/>
            <person name="Yu L.Y."/>
        </authorList>
    </citation>
    <scope>NUCLEOTIDE SEQUENCE [LARGE SCALE GENOMIC DNA]</scope>
    <source>
        <strain evidence="3 4">CPCC 204357</strain>
    </source>
</reference>
<dbReference type="Proteomes" id="UP000305792">
    <property type="component" value="Unassembled WGS sequence"/>
</dbReference>
<name>A0A4S8P6W0_9ACTN</name>
<gene>
    <name evidence="3" type="ORF">E9998_19980</name>
</gene>
<evidence type="ECO:0000259" key="1">
    <source>
        <dbReference type="Pfam" id="PF09423"/>
    </source>
</evidence>